<feature type="domain" description="Peptidase S26" evidence="6">
    <location>
        <begin position="164"/>
        <end position="223"/>
    </location>
</feature>
<evidence type="ECO:0000256" key="2">
    <source>
        <dbReference type="ARBA" id="ARBA00019232"/>
    </source>
</evidence>
<dbReference type="InterPro" id="IPR036286">
    <property type="entry name" value="LexA/Signal_pep-like_sf"/>
</dbReference>
<dbReference type="SUPFAM" id="SSF51306">
    <property type="entry name" value="LexA/Signal peptidase"/>
    <property type="match status" value="2"/>
</dbReference>
<keyword evidence="8" id="KW-1185">Reference proteome</keyword>
<organism evidence="7 8">
    <name type="scientific">Adhaeretor mobilis</name>
    <dbReference type="NCBI Taxonomy" id="1930276"/>
    <lineage>
        <taxon>Bacteria</taxon>
        <taxon>Pseudomonadati</taxon>
        <taxon>Planctomycetota</taxon>
        <taxon>Planctomycetia</taxon>
        <taxon>Pirellulales</taxon>
        <taxon>Lacipirellulaceae</taxon>
        <taxon>Adhaeretor</taxon>
    </lineage>
</organism>
<feature type="region of interest" description="Disordered" evidence="5">
    <location>
        <begin position="1"/>
        <end position="24"/>
    </location>
</feature>
<evidence type="ECO:0000256" key="1">
    <source>
        <dbReference type="ARBA" id="ARBA00009370"/>
    </source>
</evidence>
<dbReference type="Gene3D" id="2.10.109.10">
    <property type="entry name" value="Umud Fragment, subunit A"/>
    <property type="match status" value="2"/>
</dbReference>
<sequence length="663" mass="74095">MSKKNRKNKQTRKNSKSEMVEKQSATGGFHTFRESLESIVIAFVLAFLFRTFEAEAFVIPTGSMSPSLLGRHKDVDCPECGYRFRITDSEEENDEIVALRSQLRSGARSGFTRDGRRISREDMERAVAGTQVVGGVCPMCRHTMPVRPDLPADLADQVDFQDVEMAPSYPGDRILVNKYGFTFNDPERWDVVVFKYPGNSDMNYIKRLVGLPNERLRVYQGDLFALPLDDDSAYTIQQKPPEKVLAMLQPVHDTDYEASEAYEAGWPLRWAPADDNGWEVEVEPGEQTVEQVFRSTVGADPAATAWLRYRHLVPSADQWQAIRDYSKNSSYGDYANREEFLDSAKPLLIADFNPYNAKLSRRDISSPGSKWEVATYNQGLHWVGDLALRCHVEVEEAAGQLSLDLVEAGKHFRAVIDLASGAVELQVVDSATGEQLDFTATGQTAMTSAGSYTLLFANVDDQLLLWIDDELVEFDRSKYDPVALFGERKLMIPWTGKTADEDQGDLAPAGVGSTGAKLVVSRLEVMRDIYYLANSPRDSGADYPSISDQVIVDGKIYQPLSSLRELLSDPAHWPRFLKRREVSFKVGEDQFFVMGDNSPFSQDARLWSGGSPSGNSKPGGAYLDRRLLIGKAVCVFWPHSWGSIPGLPKLPGFPNFGDMRLVR</sequence>
<protein>
    <recommendedName>
        <fullName evidence="2 4">Signal peptidase I</fullName>
        <ecNumber evidence="4">3.4.21.89</ecNumber>
    </recommendedName>
</protein>
<keyword evidence="4" id="KW-0378">Hydrolase</keyword>
<feature type="active site" evidence="3">
    <location>
        <position position="206"/>
    </location>
</feature>
<name>A0A517MR93_9BACT</name>
<proteinExistence type="inferred from homology"/>
<feature type="domain" description="Peptidase S26" evidence="6">
    <location>
        <begin position="548"/>
        <end position="637"/>
    </location>
</feature>
<evidence type="ECO:0000259" key="6">
    <source>
        <dbReference type="Pfam" id="PF10502"/>
    </source>
</evidence>
<dbReference type="Pfam" id="PF10502">
    <property type="entry name" value="Peptidase_S26"/>
    <property type="match status" value="2"/>
</dbReference>
<dbReference type="GO" id="GO:0006465">
    <property type="term" value="P:signal peptide processing"/>
    <property type="evidence" value="ECO:0007669"/>
    <property type="project" value="InterPro"/>
</dbReference>
<dbReference type="RefSeq" id="WP_218932296.1">
    <property type="nucleotide sequence ID" value="NZ_CP036263.1"/>
</dbReference>
<reference evidence="7 8" key="1">
    <citation type="submission" date="2019-02" db="EMBL/GenBank/DDBJ databases">
        <title>Deep-cultivation of Planctomycetes and their phenomic and genomic characterization uncovers novel biology.</title>
        <authorList>
            <person name="Wiegand S."/>
            <person name="Jogler M."/>
            <person name="Boedeker C."/>
            <person name="Pinto D."/>
            <person name="Vollmers J."/>
            <person name="Rivas-Marin E."/>
            <person name="Kohn T."/>
            <person name="Peeters S.H."/>
            <person name="Heuer A."/>
            <person name="Rast P."/>
            <person name="Oberbeckmann S."/>
            <person name="Bunk B."/>
            <person name="Jeske O."/>
            <person name="Meyerdierks A."/>
            <person name="Storesund J.E."/>
            <person name="Kallscheuer N."/>
            <person name="Luecker S."/>
            <person name="Lage O.M."/>
            <person name="Pohl T."/>
            <person name="Merkel B.J."/>
            <person name="Hornburger P."/>
            <person name="Mueller R.-W."/>
            <person name="Bruemmer F."/>
            <person name="Labrenz M."/>
            <person name="Spormann A.M."/>
            <person name="Op den Camp H."/>
            <person name="Overmann J."/>
            <person name="Amann R."/>
            <person name="Jetten M.S.M."/>
            <person name="Mascher T."/>
            <person name="Medema M.H."/>
            <person name="Devos D.P."/>
            <person name="Kaster A.-K."/>
            <person name="Ovreas L."/>
            <person name="Rohde M."/>
            <person name="Galperin M.Y."/>
            <person name="Jogler C."/>
        </authorList>
    </citation>
    <scope>NUCLEOTIDE SEQUENCE [LARGE SCALE GENOMIC DNA]</scope>
    <source>
        <strain evidence="7 8">HG15A2</strain>
    </source>
</reference>
<comment type="similarity">
    <text evidence="1 4">Belongs to the peptidase S26 family.</text>
</comment>
<evidence type="ECO:0000313" key="7">
    <source>
        <dbReference type="EMBL" id="QDS97400.1"/>
    </source>
</evidence>
<dbReference type="EC" id="3.4.21.89" evidence="4"/>
<gene>
    <name evidence="7" type="ORF">HG15A2_06610</name>
</gene>
<comment type="subcellular location">
    <subcellularLocation>
        <location evidence="4">Membrane</location>
        <topology evidence="4">Single-pass type II membrane protein</topology>
    </subcellularLocation>
</comment>
<accession>A0A517MR93</accession>
<dbReference type="PANTHER" id="PTHR43390">
    <property type="entry name" value="SIGNAL PEPTIDASE I"/>
    <property type="match status" value="1"/>
</dbReference>
<dbReference type="EMBL" id="CP036263">
    <property type="protein sequence ID" value="QDS97400.1"/>
    <property type="molecule type" value="Genomic_DNA"/>
</dbReference>
<feature type="active site" evidence="3">
    <location>
        <position position="63"/>
    </location>
</feature>
<dbReference type="GO" id="GO:0004252">
    <property type="term" value="F:serine-type endopeptidase activity"/>
    <property type="evidence" value="ECO:0007669"/>
    <property type="project" value="InterPro"/>
</dbReference>
<dbReference type="PANTHER" id="PTHR43390:SF1">
    <property type="entry name" value="CHLOROPLAST PROCESSING PEPTIDASE"/>
    <property type="match status" value="1"/>
</dbReference>
<dbReference type="KEGG" id="amob:HG15A2_06610"/>
<dbReference type="InterPro" id="IPR000223">
    <property type="entry name" value="Pept_S26A_signal_pept_1"/>
</dbReference>
<dbReference type="InterPro" id="IPR019533">
    <property type="entry name" value="Peptidase_S26"/>
</dbReference>
<dbReference type="AlphaFoldDB" id="A0A517MR93"/>
<dbReference type="GO" id="GO:0016020">
    <property type="term" value="C:membrane"/>
    <property type="evidence" value="ECO:0007669"/>
    <property type="project" value="UniProtKB-SubCell"/>
</dbReference>
<evidence type="ECO:0000313" key="8">
    <source>
        <dbReference type="Proteomes" id="UP000319852"/>
    </source>
</evidence>
<dbReference type="CDD" id="cd06530">
    <property type="entry name" value="S26_SPase_I"/>
    <property type="match status" value="1"/>
</dbReference>
<evidence type="ECO:0000256" key="3">
    <source>
        <dbReference type="PIRSR" id="PIRSR600223-1"/>
    </source>
</evidence>
<evidence type="ECO:0000256" key="5">
    <source>
        <dbReference type="SAM" id="MobiDB-lite"/>
    </source>
</evidence>
<feature type="compositionally biased region" description="Basic residues" evidence="5">
    <location>
        <begin position="1"/>
        <end position="14"/>
    </location>
</feature>
<dbReference type="GO" id="GO:0009003">
    <property type="term" value="F:signal peptidase activity"/>
    <property type="evidence" value="ECO:0007669"/>
    <property type="project" value="UniProtKB-EC"/>
</dbReference>
<dbReference type="NCBIfam" id="TIGR02227">
    <property type="entry name" value="sigpep_I_bact"/>
    <property type="match status" value="1"/>
</dbReference>
<dbReference type="Proteomes" id="UP000319852">
    <property type="component" value="Chromosome"/>
</dbReference>
<comment type="catalytic activity">
    <reaction evidence="4">
        <text>Cleavage of hydrophobic, N-terminal signal or leader sequences from secreted and periplasmic proteins.</text>
        <dbReference type="EC" id="3.4.21.89"/>
    </reaction>
</comment>
<evidence type="ECO:0000256" key="4">
    <source>
        <dbReference type="RuleBase" id="RU362042"/>
    </source>
</evidence>
<keyword evidence="4" id="KW-0645">Protease</keyword>